<keyword evidence="2" id="KW-1185">Reference proteome</keyword>
<comment type="caution">
    <text evidence="1">The sequence shown here is derived from an EMBL/GenBank/DDBJ whole genome shotgun (WGS) entry which is preliminary data.</text>
</comment>
<accession>A0A3N2E1W8</accession>
<reference evidence="1 2" key="1">
    <citation type="submission" date="2018-11" db="EMBL/GenBank/DDBJ databases">
        <title>Genomic Encyclopedia of Type Strains, Phase IV (KMG-IV): sequencing the most valuable type-strain genomes for metagenomic binning, comparative biology and taxonomic classification.</title>
        <authorList>
            <person name="Goeker M."/>
        </authorList>
    </citation>
    <scope>NUCLEOTIDE SEQUENCE [LARGE SCALE GENOMIC DNA]</scope>
    <source>
        <strain evidence="1 2">DSM 100316</strain>
    </source>
</reference>
<evidence type="ECO:0000313" key="2">
    <source>
        <dbReference type="Proteomes" id="UP000275394"/>
    </source>
</evidence>
<evidence type="ECO:0000313" key="1">
    <source>
        <dbReference type="EMBL" id="ROS05669.1"/>
    </source>
</evidence>
<name>A0A3N2E1W8_9GAMM</name>
<dbReference type="RefSeq" id="WP_123711561.1">
    <property type="nucleotide sequence ID" value="NZ_RKHR01000003.1"/>
</dbReference>
<protein>
    <submittedName>
        <fullName evidence="1">Uncharacterized protein</fullName>
    </submittedName>
</protein>
<dbReference type="EMBL" id="RKHR01000003">
    <property type="protein sequence ID" value="ROS05669.1"/>
    <property type="molecule type" value="Genomic_DNA"/>
</dbReference>
<organism evidence="1 2">
    <name type="scientific">Sinobacterium caligoides</name>
    <dbReference type="NCBI Taxonomy" id="933926"/>
    <lineage>
        <taxon>Bacteria</taxon>
        <taxon>Pseudomonadati</taxon>
        <taxon>Pseudomonadota</taxon>
        <taxon>Gammaproteobacteria</taxon>
        <taxon>Cellvibrionales</taxon>
        <taxon>Spongiibacteraceae</taxon>
        <taxon>Sinobacterium</taxon>
    </lineage>
</organism>
<sequence>MRANHFCVSKGFVSFNAIALRSDGYRRFMSLVRNREIAFLDDFSRKHDKLLSPSEVSKAAARTVSNMFNKLTEMKVSYYSKSLVDTGKSCPISSVVHANIINNNVVENVVSWPLVDKADTTKVAGLAKESKFLMSSPVRVSRAADQRDSINRHQVEGLYCDQRKSIKRQAFANSLTIGGGFEATVQSAKKVTSPLFSSIYSAMLPSNLVGDYRQSFFSSMVKSNSHYSNNENHGVNEKLLGRSSNYASRFNQGSNDSFYERYLSTIKASRAEVQSNKINADFKVLDKNIKGYIESNRKLLQKHMLELSRQVAGLSSHIGSEHISDIINDGLQRVATKSTLSNSMSTELYEPF</sequence>
<dbReference type="AlphaFoldDB" id="A0A3N2E1W8"/>
<proteinExistence type="predicted"/>
<dbReference type="Proteomes" id="UP000275394">
    <property type="component" value="Unassembled WGS sequence"/>
</dbReference>
<gene>
    <name evidence="1" type="ORF">EDC56_1215</name>
</gene>